<name>A0A8C8RYY9_9SAUR</name>
<dbReference type="AlphaFoldDB" id="A0A8C8RYY9"/>
<feature type="region of interest" description="Disordered" evidence="1">
    <location>
        <begin position="178"/>
        <end position="272"/>
    </location>
</feature>
<evidence type="ECO:0000313" key="5">
    <source>
        <dbReference type="Proteomes" id="UP000694393"/>
    </source>
</evidence>
<feature type="signal peptide" evidence="3">
    <location>
        <begin position="1"/>
        <end position="20"/>
    </location>
</feature>
<dbReference type="GO" id="GO:0005886">
    <property type="term" value="C:plasma membrane"/>
    <property type="evidence" value="ECO:0007669"/>
    <property type="project" value="TreeGrafter"/>
</dbReference>
<keyword evidence="2" id="KW-0472">Membrane</keyword>
<accession>A0A8C8RYY9</accession>
<reference evidence="4" key="1">
    <citation type="submission" date="2025-08" db="UniProtKB">
        <authorList>
            <consortium name="Ensembl"/>
        </authorList>
    </citation>
    <scope>IDENTIFICATION</scope>
</reference>
<dbReference type="Ensembl" id="ENSPCET00000012487.1">
    <property type="protein sequence ID" value="ENSPCEP00000012068.1"/>
    <property type="gene ID" value="ENSPCEG00000009579.1"/>
</dbReference>
<organism evidence="4 5">
    <name type="scientific">Pelusios castaneus</name>
    <name type="common">West African mud turtle</name>
    <dbReference type="NCBI Taxonomy" id="367368"/>
    <lineage>
        <taxon>Eukaryota</taxon>
        <taxon>Metazoa</taxon>
        <taxon>Chordata</taxon>
        <taxon>Craniata</taxon>
        <taxon>Vertebrata</taxon>
        <taxon>Euteleostomi</taxon>
        <taxon>Archelosauria</taxon>
        <taxon>Testudinata</taxon>
        <taxon>Testudines</taxon>
        <taxon>Pleurodira</taxon>
        <taxon>Pelomedusidae</taxon>
        <taxon>Pelusios</taxon>
    </lineage>
</organism>
<feature type="chain" id="PRO_5034056550" evidence="3">
    <location>
        <begin position="21"/>
        <end position="272"/>
    </location>
</feature>
<sequence length="272" mass="28792">MAPPATICVLLVLVVPLCTARSTRVRTTVLDDNSGSGDSQGLSSIPPSVSVNLGASPTSGAIAVNSVNGTATSINIFDKIVNFFKEYTLLIIVVGSLVFLLLFIVCAAAIVRQKHKGSAYYPSSFPKKKYVDQNDRLGGAKAFNEVPEKVPVAHPEEPVDSSKQLQADILAAAQNLKSPAKGTLANGDGTKIEGKPPKEQEEGTKVEDDKQTAECVSEEQEAPEERADSENETPPPNCPAETEAKGEDPPLAEEVQHMPQAKEASPEEGVTS</sequence>
<feature type="transmembrane region" description="Helical" evidence="2">
    <location>
        <begin position="87"/>
        <end position="111"/>
    </location>
</feature>
<feature type="compositionally biased region" description="Basic and acidic residues" evidence="1">
    <location>
        <begin position="190"/>
        <end position="212"/>
    </location>
</feature>
<dbReference type="Pfam" id="PF15724">
    <property type="entry name" value="TMEM119"/>
    <property type="match status" value="1"/>
</dbReference>
<dbReference type="GO" id="GO:0001503">
    <property type="term" value="P:ossification"/>
    <property type="evidence" value="ECO:0007669"/>
    <property type="project" value="InterPro"/>
</dbReference>
<dbReference type="PANTHER" id="PTHR28645">
    <property type="entry name" value="TRANSMEMBRANE PROTEIN 119"/>
    <property type="match status" value="1"/>
</dbReference>
<dbReference type="InterPro" id="IPR031453">
    <property type="entry name" value="TMEM119"/>
</dbReference>
<dbReference type="GO" id="GO:0045669">
    <property type="term" value="P:positive regulation of osteoblast differentiation"/>
    <property type="evidence" value="ECO:0007669"/>
    <property type="project" value="TreeGrafter"/>
</dbReference>
<proteinExistence type="predicted"/>
<dbReference type="PANTHER" id="PTHR28645:SF1">
    <property type="entry name" value="TRANSMEMBRANE PROTEIN 119"/>
    <property type="match status" value="1"/>
</dbReference>
<keyword evidence="5" id="KW-1185">Reference proteome</keyword>
<evidence type="ECO:0000256" key="1">
    <source>
        <dbReference type="SAM" id="MobiDB-lite"/>
    </source>
</evidence>
<protein>
    <submittedName>
        <fullName evidence="4">Transmembrane protein 119</fullName>
    </submittedName>
</protein>
<keyword evidence="3" id="KW-0732">Signal</keyword>
<evidence type="ECO:0000256" key="2">
    <source>
        <dbReference type="SAM" id="Phobius"/>
    </source>
</evidence>
<dbReference type="GO" id="GO:0030501">
    <property type="term" value="P:positive regulation of bone mineralization"/>
    <property type="evidence" value="ECO:0007669"/>
    <property type="project" value="TreeGrafter"/>
</dbReference>
<reference evidence="4" key="2">
    <citation type="submission" date="2025-09" db="UniProtKB">
        <authorList>
            <consortium name="Ensembl"/>
        </authorList>
    </citation>
    <scope>IDENTIFICATION</scope>
</reference>
<keyword evidence="2" id="KW-0812">Transmembrane</keyword>
<evidence type="ECO:0000313" key="4">
    <source>
        <dbReference type="Ensembl" id="ENSPCEP00000012068.1"/>
    </source>
</evidence>
<evidence type="ECO:0000256" key="3">
    <source>
        <dbReference type="SAM" id="SignalP"/>
    </source>
</evidence>
<keyword evidence="2" id="KW-1133">Transmembrane helix</keyword>
<dbReference type="GO" id="GO:0033690">
    <property type="term" value="P:positive regulation of osteoblast proliferation"/>
    <property type="evidence" value="ECO:0007669"/>
    <property type="project" value="TreeGrafter"/>
</dbReference>
<dbReference type="Proteomes" id="UP000694393">
    <property type="component" value="Unplaced"/>
</dbReference>